<dbReference type="GO" id="GO:0006782">
    <property type="term" value="P:protoporphyrinogen IX biosynthetic process"/>
    <property type="evidence" value="ECO:0007669"/>
    <property type="project" value="UniProtKB-UniRule"/>
</dbReference>
<keyword evidence="10" id="KW-1185">Reference proteome</keyword>
<dbReference type="UniPathway" id="UPA00251">
    <property type="reaction ID" value="UER00317"/>
</dbReference>
<organism evidence="9 10">
    <name type="scientific">Myceligenerans xiligouense</name>
    <dbReference type="NCBI Taxonomy" id="253184"/>
    <lineage>
        <taxon>Bacteria</taxon>
        <taxon>Bacillati</taxon>
        <taxon>Actinomycetota</taxon>
        <taxon>Actinomycetes</taxon>
        <taxon>Micrococcales</taxon>
        <taxon>Promicromonosporaceae</taxon>
        <taxon>Myceligenerans</taxon>
    </lineage>
</organism>
<dbReference type="NCBIfam" id="TIGR00713">
    <property type="entry name" value="hemL"/>
    <property type="match status" value="1"/>
</dbReference>
<keyword evidence="5 8" id="KW-0663">Pyridoxal phosphate</keyword>
<keyword evidence="7 8" id="KW-0627">Porphyrin biosynthesis</keyword>
<dbReference type="GO" id="GO:0042286">
    <property type="term" value="F:glutamate-1-semialdehyde 2,1-aminomutase activity"/>
    <property type="evidence" value="ECO:0007669"/>
    <property type="project" value="UniProtKB-UniRule"/>
</dbReference>
<dbReference type="HAMAP" id="MF_00375">
    <property type="entry name" value="HemL_aminotrans_3"/>
    <property type="match status" value="1"/>
</dbReference>
<comment type="catalytic activity">
    <reaction evidence="1 8">
        <text>(S)-4-amino-5-oxopentanoate = 5-aminolevulinate</text>
        <dbReference type="Rhea" id="RHEA:14265"/>
        <dbReference type="ChEBI" id="CHEBI:57501"/>
        <dbReference type="ChEBI" id="CHEBI:356416"/>
        <dbReference type="EC" id="5.4.3.8"/>
    </reaction>
</comment>
<keyword evidence="6 8" id="KW-0413">Isomerase</keyword>
<dbReference type="InterPro" id="IPR005814">
    <property type="entry name" value="Aminotrans_3"/>
</dbReference>
<evidence type="ECO:0000256" key="1">
    <source>
        <dbReference type="ARBA" id="ARBA00001579"/>
    </source>
</evidence>
<dbReference type="RefSeq" id="WP_170177134.1">
    <property type="nucleotide sequence ID" value="NZ_RKQZ01000001.1"/>
</dbReference>
<dbReference type="PANTHER" id="PTHR43713:SF3">
    <property type="entry name" value="GLUTAMATE-1-SEMIALDEHYDE 2,1-AMINOMUTASE 1, CHLOROPLASTIC-RELATED"/>
    <property type="match status" value="1"/>
</dbReference>
<protein>
    <recommendedName>
        <fullName evidence="8">Glutamate-1-semialdehyde 2,1-aminomutase</fullName>
        <shortName evidence="8">GSA</shortName>
        <ecNumber evidence="8">5.4.3.8</ecNumber>
    </recommendedName>
    <alternativeName>
        <fullName evidence="8">Glutamate-1-semialdehyde aminotransferase</fullName>
        <shortName evidence="8">GSA-AT</shortName>
    </alternativeName>
</protein>
<dbReference type="EMBL" id="RKQZ01000001">
    <property type="protein sequence ID" value="RPF23274.1"/>
    <property type="molecule type" value="Genomic_DNA"/>
</dbReference>
<name>A0A3N4YV50_9MICO</name>
<comment type="pathway">
    <text evidence="3">Porphyrin-containing compound metabolism; protoporphyrin-IX biosynthesis; 5-aminolevulinate from L-glutamyl-tRNA(Glu): step 2/2.</text>
</comment>
<evidence type="ECO:0000256" key="6">
    <source>
        <dbReference type="ARBA" id="ARBA00023235"/>
    </source>
</evidence>
<evidence type="ECO:0000256" key="7">
    <source>
        <dbReference type="ARBA" id="ARBA00023244"/>
    </source>
</evidence>
<comment type="subunit">
    <text evidence="8">Homodimer.</text>
</comment>
<accession>A0A3N4YV50</accession>
<dbReference type="InterPro" id="IPR015424">
    <property type="entry name" value="PyrdxlP-dep_Trfase"/>
</dbReference>
<dbReference type="Gene3D" id="3.40.640.10">
    <property type="entry name" value="Type I PLP-dependent aspartate aminotransferase-like (Major domain)"/>
    <property type="match status" value="1"/>
</dbReference>
<comment type="caution">
    <text evidence="9">The sequence shown here is derived from an EMBL/GenBank/DDBJ whole genome shotgun (WGS) entry which is preliminary data.</text>
</comment>
<evidence type="ECO:0000256" key="4">
    <source>
        <dbReference type="ARBA" id="ARBA00008981"/>
    </source>
</evidence>
<dbReference type="AlphaFoldDB" id="A0A3N4YV50"/>
<reference evidence="9 10" key="1">
    <citation type="submission" date="2018-11" db="EMBL/GenBank/DDBJ databases">
        <title>Sequencing the genomes of 1000 actinobacteria strains.</title>
        <authorList>
            <person name="Klenk H.-P."/>
        </authorList>
    </citation>
    <scope>NUCLEOTIDE SEQUENCE [LARGE SCALE GENOMIC DNA]</scope>
    <source>
        <strain evidence="9 10">DSM 15700</strain>
    </source>
</reference>
<dbReference type="Proteomes" id="UP000280501">
    <property type="component" value="Unassembled WGS sequence"/>
</dbReference>
<evidence type="ECO:0000313" key="9">
    <source>
        <dbReference type="EMBL" id="RPF23274.1"/>
    </source>
</evidence>
<dbReference type="CDD" id="cd00610">
    <property type="entry name" value="OAT_like"/>
    <property type="match status" value="1"/>
</dbReference>
<gene>
    <name evidence="8" type="primary">hemL</name>
    <name evidence="9" type="ORF">EDD34_3959</name>
</gene>
<feature type="modified residue" description="N6-(pyridoxal phosphate)lysine" evidence="8">
    <location>
        <position position="285"/>
    </location>
</feature>
<keyword evidence="8" id="KW-0963">Cytoplasm</keyword>
<evidence type="ECO:0000256" key="2">
    <source>
        <dbReference type="ARBA" id="ARBA00001933"/>
    </source>
</evidence>
<dbReference type="NCBIfam" id="NF000818">
    <property type="entry name" value="PRK00062.1"/>
    <property type="match status" value="1"/>
</dbReference>
<dbReference type="GO" id="GO:0005737">
    <property type="term" value="C:cytoplasm"/>
    <property type="evidence" value="ECO:0007669"/>
    <property type="project" value="UniProtKB-SubCell"/>
</dbReference>
<dbReference type="Gene3D" id="3.90.1150.10">
    <property type="entry name" value="Aspartate Aminotransferase, domain 1"/>
    <property type="match status" value="1"/>
</dbReference>
<dbReference type="SUPFAM" id="SSF53383">
    <property type="entry name" value="PLP-dependent transferases"/>
    <property type="match status" value="1"/>
</dbReference>
<proteinExistence type="inferred from homology"/>
<sequence>MSEIKTRAVHKDPNHAAFVRAQGAIPGGVSSPVRAYGSVGGDPRFLASARGPYVTDVAGREYVDLVCSWGPALLGHAHPEVVAAVQEAAARGLSFGAPTLGEVDLAEEVRRRVPAAEHVRLVSTGTEATMTAVRLARGVTGRPLIVKFAGCYHGHVDALLAEAGSGVATLAMPGSAGVTEATAAETLVLPYNDLAAVEAAFTQHGSRIAAVITEASPANMGVVPPHEGFNEGLRRITSRHGALLVLDEVLTGFRVGPSGWWGLEDAADRESGGAGYTPDLFTFGKVIGGGMPVAALGGPASLMDHLAPLGPVYQAGTLSGNPVAVAAGLTTLRLADDAVYAHVNRVAATLSEAAGEALSAAGVEHVVQRAGSLFSVFFGPLAAVSGVRDYRQAQAQESFRYTAFFHAMLDAGVALPPSVFEAWFVSAAHDDDAVNRILEALPAAAWAAAAATA</sequence>
<dbReference type="Pfam" id="PF00202">
    <property type="entry name" value="Aminotran_3"/>
    <property type="match status" value="1"/>
</dbReference>
<dbReference type="InterPro" id="IPR015421">
    <property type="entry name" value="PyrdxlP-dep_Trfase_major"/>
</dbReference>
<evidence type="ECO:0000256" key="5">
    <source>
        <dbReference type="ARBA" id="ARBA00022898"/>
    </source>
</evidence>
<dbReference type="PANTHER" id="PTHR43713">
    <property type="entry name" value="GLUTAMATE-1-SEMIALDEHYDE 2,1-AMINOMUTASE"/>
    <property type="match status" value="1"/>
</dbReference>
<dbReference type="InterPro" id="IPR004639">
    <property type="entry name" value="4pyrrol_synth_GluAld_NH2Trfase"/>
</dbReference>
<evidence type="ECO:0000256" key="8">
    <source>
        <dbReference type="HAMAP-Rule" id="MF_00375"/>
    </source>
</evidence>
<comment type="similarity">
    <text evidence="4 8">Belongs to the class-III pyridoxal-phosphate-dependent aminotransferase family. HemL subfamily.</text>
</comment>
<dbReference type="GO" id="GO:0008483">
    <property type="term" value="F:transaminase activity"/>
    <property type="evidence" value="ECO:0007669"/>
    <property type="project" value="InterPro"/>
</dbReference>
<comment type="subcellular location">
    <subcellularLocation>
        <location evidence="8">Cytoplasm</location>
    </subcellularLocation>
</comment>
<evidence type="ECO:0000256" key="3">
    <source>
        <dbReference type="ARBA" id="ARBA00004819"/>
    </source>
</evidence>
<evidence type="ECO:0000313" key="10">
    <source>
        <dbReference type="Proteomes" id="UP000280501"/>
    </source>
</evidence>
<comment type="cofactor">
    <cofactor evidence="2 8">
        <name>pyridoxal 5'-phosphate</name>
        <dbReference type="ChEBI" id="CHEBI:597326"/>
    </cofactor>
</comment>
<dbReference type="EC" id="5.4.3.8" evidence="8"/>
<dbReference type="InterPro" id="IPR015422">
    <property type="entry name" value="PyrdxlP-dep_Trfase_small"/>
</dbReference>
<dbReference type="FunFam" id="3.40.640.10:FF:000021">
    <property type="entry name" value="Glutamate-1-semialdehyde 2,1-aminomutase"/>
    <property type="match status" value="1"/>
</dbReference>
<dbReference type="GO" id="GO:0030170">
    <property type="term" value="F:pyridoxal phosphate binding"/>
    <property type="evidence" value="ECO:0007669"/>
    <property type="project" value="InterPro"/>
</dbReference>